<dbReference type="GO" id="GO:0005524">
    <property type="term" value="F:ATP binding"/>
    <property type="evidence" value="ECO:0007669"/>
    <property type="project" value="UniProtKB-KW"/>
</dbReference>
<keyword evidence="4" id="KW-0547">Nucleotide-binding</keyword>
<evidence type="ECO:0000313" key="8">
    <source>
        <dbReference type="EMBL" id="OAY80522.1"/>
    </source>
</evidence>
<dbReference type="Gene3D" id="1.10.510.10">
    <property type="entry name" value="Transferase(Phosphotransferase) domain 1"/>
    <property type="match status" value="1"/>
</dbReference>
<evidence type="ECO:0000256" key="3">
    <source>
        <dbReference type="ARBA" id="ARBA00022679"/>
    </source>
</evidence>
<keyword evidence="5 8" id="KW-0418">Kinase</keyword>
<dbReference type="SUPFAM" id="SSF56112">
    <property type="entry name" value="Protein kinase-like (PK-like)"/>
    <property type="match status" value="1"/>
</dbReference>
<comment type="caution">
    <text evidence="8">The sequence shown here is derived from an EMBL/GenBank/DDBJ whole genome shotgun (WGS) entry which is preliminary data.</text>
</comment>
<evidence type="ECO:0000256" key="1">
    <source>
        <dbReference type="ARBA" id="ARBA00006529"/>
    </source>
</evidence>
<dbReference type="InterPro" id="IPR000719">
    <property type="entry name" value="Prot_kinase_dom"/>
</dbReference>
<dbReference type="STRING" id="4615.A0A199VTH1"/>
<dbReference type="InterPro" id="IPR050538">
    <property type="entry name" value="MAP_kinase_kinase_kinase"/>
</dbReference>
<evidence type="ECO:0000256" key="5">
    <source>
        <dbReference type="ARBA" id="ARBA00022777"/>
    </source>
</evidence>
<dbReference type="Proteomes" id="UP000092600">
    <property type="component" value="Unassembled WGS sequence"/>
</dbReference>
<protein>
    <submittedName>
        <fullName evidence="8">Mitogen-activated protein kinase kinase kinase 1</fullName>
    </submittedName>
</protein>
<dbReference type="Pfam" id="PF00069">
    <property type="entry name" value="Pkinase"/>
    <property type="match status" value="1"/>
</dbReference>
<evidence type="ECO:0000256" key="6">
    <source>
        <dbReference type="ARBA" id="ARBA00022840"/>
    </source>
</evidence>
<dbReference type="GO" id="GO:0004709">
    <property type="term" value="F:MAP kinase kinase kinase activity"/>
    <property type="evidence" value="ECO:0007669"/>
    <property type="project" value="TreeGrafter"/>
</dbReference>
<gene>
    <name evidence="8" type="ORF">ACMD2_26352</name>
</gene>
<dbReference type="InterPro" id="IPR011009">
    <property type="entry name" value="Kinase-like_dom_sf"/>
</dbReference>
<dbReference type="EMBL" id="LSRQ01000848">
    <property type="protein sequence ID" value="OAY80522.1"/>
    <property type="molecule type" value="Genomic_DNA"/>
</dbReference>
<evidence type="ECO:0000256" key="2">
    <source>
        <dbReference type="ARBA" id="ARBA00022527"/>
    </source>
</evidence>
<sequence>VVNPRRTYGPAADIWSLGCTVLEMLTRQLPYPNLEWTQALFKIGRGEQPPIPNFLSTDARDFISQCVKVNPDDRPSTSQLLEHPFVKRSIDVLVVLARFGEHLDVYGTNLARKGPQILISAKAADSALGTGTRYWVPKEKKFSLQNDNSIFHEKGYPHLERIDLAHSLLLRWYKHPYPHMEGIVVEYSGVSGD</sequence>
<name>A0A199VTH1_ANACO</name>
<keyword evidence="2" id="KW-0723">Serine/threonine-protein kinase</keyword>
<evidence type="ECO:0000259" key="7">
    <source>
        <dbReference type="PROSITE" id="PS50011"/>
    </source>
</evidence>
<dbReference type="PROSITE" id="PS50011">
    <property type="entry name" value="PROTEIN_KINASE_DOM"/>
    <property type="match status" value="1"/>
</dbReference>
<evidence type="ECO:0000313" key="9">
    <source>
        <dbReference type="Proteomes" id="UP000092600"/>
    </source>
</evidence>
<feature type="domain" description="Protein kinase" evidence="7">
    <location>
        <begin position="1"/>
        <end position="86"/>
    </location>
</feature>
<evidence type="ECO:0000256" key="4">
    <source>
        <dbReference type="ARBA" id="ARBA00022741"/>
    </source>
</evidence>
<dbReference type="GO" id="GO:0005737">
    <property type="term" value="C:cytoplasm"/>
    <property type="evidence" value="ECO:0007669"/>
    <property type="project" value="TreeGrafter"/>
</dbReference>
<organism evidence="8 9">
    <name type="scientific">Ananas comosus</name>
    <name type="common">Pineapple</name>
    <name type="synonym">Ananas ananas</name>
    <dbReference type="NCBI Taxonomy" id="4615"/>
    <lineage>
        <taxon>Eukaryota</taxon>
        <taxon>Viridiplantae</taxon>
        <taxon>Streptophyta</taxon>
        <taxon>Embryophyta</taxon>
        <taxon>Tracheophyta</taxon>
        <taxon>Spermatophyta</taxon>
        <taxon>Magnoliopsida</taxon>
        <taxon>Liliopsida</taxon>
        <taxon>Poales</taxon>
        <taxon>Bromeliaceae</taxon>
        <taxon>Bromelioideae</taxon>
        <taxon>Ananas</taxon>
    </lineage>
</organism>
<comment type="similarity">
    <text evidence="1">Belongs to the protein kinase superfamily. STE Ser/Thr protein kinase family. MAP kinase kinase kinase subfamily.</text>
</comment>
<dbReference type="AlphaFoldDB" id="A0A199VTH1"/>
<keyword evidence="3" id="KW-0808">Transferase</keyword>
<dbReference type="PANTHER" id="PTHR48016:SF29">
    <property type="entry name" value="MITOGEN-ACTIVATED PROTEIN KINASE KINASE KINASE 1-RELATED"/>
    <property type="match status" value="1"/>
</dbReference>
<reference evidence="8 9" key="1">
    <citation type="journal article" date="2016" name="DNA Res.">
        <title>The draft genome of MD-2 pineapple using hybrid error correction of long reads.</title>
        <authorList>
            <person name="Redwan R.M."/>
            <person name="Saidin A."/>
            <person name="Kumar S.V."/>
        </authorList>
    </citation>
    <scope>NUCLEOTIDE SEQUENCE [LARGE SCALE GENOMIC DNA]</scope>
    <source>
        <strain evidence="9">cv. MD2</strain>
        <tissue evidence="8">Leaf</tissue>
    </source>
</reference>
<proteinExistence type="inferred from homology"/>
<accession>A0A199VTH1</accession>
<keyword evidence="6" id="KW-0067">ATP-binding</keyword>
<feature type="non-terminal residue" evidence="8">
    <location>
        <position position="1"/>
    </location>
</feature>
<dbReference type="PANTHER" id="PTHR48016">
    <property type="entry name" value="MAP KINASE KINASE KINASE SSK2-RELATED-RELATED"/>
    <property type="match status" value="1"/>
</dbReference>